<protein>
    <submittedName>
        <fullName evidence="1">Protein detoxification 13</fullName>
    </submittedName>
</protein>
<dbReference type="PANTHER" id="PTHR11206">
    <property type="entry name" value="MULTIDRUG RESISTANCE PROTEIN"/>
    <property type="match status" value="1"/>
</dbReference>
<dbReference type="EMBL" id="MJEQ01000082">
    <property type="protein sequence ID" value="OIT39743.1"/>
    <property type="molecule type" value="Genomic_DNA"/>
</dbReference>
<dbReference type="STRING" id="49451.A0A314LDW3"/>
<evidence type="ECO:0000313" key="2">
    <source>
        <dbReference type="Proteomes" id="UP000187609"/>
    </source>
</evidence>
<gene>
    <name evidence="1" type="primary">DTX13_0</name>
    <name evidence="1" type="ORF">A4A49_59032</name>
</gene>
<keyword evidence="2" id="KW-1185">Reference proteome</keyword>
<comment type="caution">
    <text evidence="1">The sequence shown here is derived from an EMBL/GenBank/DDBJ whole genome shotgun (WGS) entry which is preliminary data.</text>
</comment>
<proteinExistence type="predicted"/>
<dbReference type="AlphaFoldDB" id="A0A314LDW3"/>
<dbReference type="SMR" id="A0A314LDW3"/>
<dbReference type="Proteomes" id="UP000187609">
    <property type="component" value="Unassembled WGS sequence"/>
</dbReference>
<feature type="non-terminal residue" evidence="1">
    <location>
        <position position="1"/>
    </location>
</feature>
<reference evidence="1" key="1">
    <citation type="submission" date="2016-11" db="EMBL/GenBank/DDBJ databases">
        <title>The genome of Nicotiana attenuata.</title>
        <authorList>
            <person name="Xu S."/>
            <person name="Brockmoeller T."/>
            <person name="Gaquerel E."/>
            <person name="Navarro A."/>
            <person name="Kuhl H."/>
            <person name="Gase K."/>
            <person name="Ling Z."/>
            <person name="Zhou W."/>
            <person name="Kreitzer C."/>
            <person name="Stanke M."/>
            <person name="Tang H."/>
            <person name="Lyons E."/>
            <person name="Pandey P."/>
            <person name="Pandey S.P."/>
            <person name="Timmermann B."/>
            <person name="Baldwin I.T."/>
        </authorList>
    </citation>
    <scope>NUCLEOTIDE SEQUENCE [LARGE SCALE GENOMIC DNA]</scope>
    <source>
        <strain evidence="1">UT</strain>
    </source>
</reference>
<accession>A0A314LDW3</accession>
<sequence length="63" mass="7085">LLMFIGQDPKVSHEFGKFIMCLIPTLFGSATLQPLIRYYPMQSMIISLLISSCLTKAIHIPLC</sequence>
<name>A0A314LDW3_NICAT</name>
<evidence type="ECO:0000313" key="1">
    <source>
        <dbReference type="EMBL" id="OIT39743.1"/>
    </source>
</evidence>
<organism evidence="1 2">
    <name type="scientific">Nicotiana attenuata</name>
    <name type="common">Coyote tobacco</name>
    <dbReference type="NCBI Taxonomy" id="49451"/>
    <lineage>
        <taxon>Eukaryota</taxon>
        <taxon>Viridiplantae</taxon>
        <taxon>Streptophyta</taxon>
        <taxon>Embryophyta</taxon>
        <taxon>Tracheophyta</taxon>
        <taxon>Spermatophyta</taxon>
        <taxon>Magnoliopsida</taxon>
        <taxon>eudicotyledons</taxon>
        <taxon>Gunneridae</taxon>
        <taxon>Pentapetalae</taxon>
        <taxon>asterids</taxon>
        <taxon>lamiids</taxon>
        <taxon>Solanales</taxon>
        <taxon>Solanaceae</taxon>
        <taxon>Nicotianoideae</taxon>
        <taxon>Nicotianeae</taxon>
        <taxon>Nicotiana</taxon>
    </lineage>
</organism>